<feature type="transmembrane region" description="Helical" evidence="1">
    <location>
        <begin position="84"/>
        <end position="111"/>
    </location>
</feature>
<keyword evidence="1" id="KW-0472">Membrane</keyword>
<dbReference type="OrthoDB" id="10502773at2759"/>
<evidence type="ECO:0000313" key="3">
    <source>
        <dbReference type="Proteomes" id="UP000007264"/>
    </source>
</evidence>
<evidence type="ECO:0000313" key="2">
    <source>
        <dbReference type="EMBL" id="EIE21962.1"/>
    </source>
</evidence>
<keyword evidence="1" id="KW-0812">Transmembrane</keyword>
<dbReference type="KEGG" id="csl:COCSUDRAFT_56405"/>
<dbReference type="EMBL" id="AGSI01000011">
    <property type="protein sequence ID" value="EIE21962.1"/>
    <property type="molecule type" value="Genomic_DNA"/>
</dbReference>
<keyword evidence="3" id="KW-1185">Reference proteome</keyword>
<comment type="caution">
    <text evidence="2">The sequence shown here is derived from an EMBL/GenBank/DDBJ whole genome shotgun (WGS) entry which is preliminary data.</text>
</comment>
<name>I0YU93_COCSC</name>
<keyword evidence="1" id="KW-1133">Transmembrane helix</keyword>
<gene>
    <name evidence="2" type="ORF">COCSUDRAFT_56405</name>
</gene>
<reference evidence="2 3" key="1">
    <citation type="journal article" date="2012" name="Genome Biol.">
        <title>The genome of the polar eukaryotic microalga coccomyxa subellipsoidea reveals traits of cold adaptation.</title>
        <authorList>
            <person name="Blanc G."/>
            <person name="Agarkova I."/>
            <person name="Grimwood J."/>
            <person name="Kuo A."/>
            <person name="Brueggeman A."/>
            <person name="Dunigan D."/>
            <person name="Gurnon J."/>
            <person name="Ladunga I."/>
            <person name="Lindquist E."/>
            <person name="Lucas S."/>
            <person name="Pangilinan J."/>
            <person name="Proschold T."/>
            <person name="Salamov A."/>
            <person name="Schmutz J."/>
            <person name="Weeks D."/>
            <person name="Yamada T."/>
            <person name="Claverie J.M."/>
            <person name="Grigoriev I."/>
            <person name="Van Etten J."/>
            <person name="Lomsadze A."/>
            <person name="Borodovsky M."/>
        </authorList>
    </citation>
    <scope>NUCLEOTIDE SEQUENCE [LARGE SCALE GENOMIC DNA]</scope>
    <source>
        <strain evidence="2 3">C-169</strain>
    </source>
</reference>
<accession>I0YU93</accession>
<dbReference type="GeneID" id="17039947"/>
<dbReference type="RefSeq" id="XP_005646506.1">
    <property type="nucleotide sequence ID" value="XM_005646449.1"/>
</dbReference>
<dbReference type="Proteomes" id="UP000007264">
    <property type="component" value="Unassembled WGS sequence"/>
</dbReference>
<proteinExistence type="predicted"/>
<organism evidence="2 3">
    <name type="scientific">Coccomyxa subellipsoidea (strain C-169)</name>
    <name type="common">Green microalga</name>
    <dbReference type="NCBI Taxonomy" id="574566"/>
    <lineage>
        <taxon>Eukaryota</taxon>
        <taxon>Viridiplantae</taxon>
        <taxon>Chlorophyta</taxon>
        <taxon>core chlorophytes</taxon>
        <taxon>Trebouxiophyceae</taxon>
        <taxon>Trebouxiophyceae incertae sedis</taxon>
        <taxon>Coccomyxaceae</taxon>
        <taxon>Coccomyxa</taxon>
        <taxon>Coccomyxa subellipsoidea</taxon>
    </lineage>
</organism>
<protein>
    <submittedName>
        <fullName evidence="2">Uncharacterized protein</fullName>
    </submittedName>
</protein>
<dbReference type="AlphaFoldDB" id="I0YU93"/>
<evidence type="ECO:0000256" key="1">
    <source>
        <dbReference type="SAM" id="Phobius"/>
    </source>
</evidence>
<sequence>MDGVQQAVKENMDRGAANLTKNNTALIALVAQLERLQGAQQPAGGACLEPCLDLGKYPMLHSSACVCAHQALSHMHDLALHARYLGAVAIAGSATVAVGLVWLLGHVAFWLGGMHAKHMIVQPTLSYEHLPLKSAIARDISEDSLIPAEIEMGSTLPQDSMQGEQNNLDLL</sequence>